<evidence type="ECO:0000256" key="1">
    <source>
        <dbReference type="SAM" id="MobiDB-lite"/>
    </source>
</evidence>
<name>A0A8J2KMZ9_9HEXA</name>
<evidence type="ECO:0000313" key="3">
    <source>
        <dbReference type="Proteomes" id="UP000708208"/>
    </source>
</evidence>
<dbReference type="AlphaFoldDB" id="A0A8J2KMZ9"/>
<protein>
    <submittedName>
        <fullName evidence="2">Uncharacterized protein</fullName>
    </submittedName>
</protein>
<dbReference type="EMBL" id="CAJVCH010465064">
    <property type="protein sequence ID" value="CAG7819968.1"/>
    <property type="molecule type" value="Genomic_DNA"/>
</dbReference>
<sequence>MRGGHSSSGSYHSLYPGRYIYNSFGRSSYSRRKSQVPLDPAARNRWYYEKKMAEWREKHKHILEDQDEEFQEEDNSQNPSDESLEYDYDYDSNSPGDITSDPEAPEETTEVPEDFLITSEATTNDTLTVSVLAEPEVSSHNLTESTTLRSNMTSAEEEDTTTSTDSVPEITERSTRAARRAYGLRYGRVKVERLQ</sequence>
<accession>A0A8J2KMZ9</accession>
<feature type="region of interest" description="Disordered" evidence="1">
    <location>
        <begin position="136"/>
        <end position="174"/>
    </location>
</feature>
<feature type="compositionally biased region" description="Polar residues" evidence="1">
    <location>
        <begin position="138"/>
        <end position="152"/>
    </location>
</feature>
<gene>
    <name evidence="2" type="ORF">AFUS01_LOCUS30381</name>
</gene>
<feature type="region of interest" description="Disordered" evidence="1">
    <location>
        <begin position="59"/>
        <end position="113"/>
    </location>
</feature>
<keyword evidence="3" id="KW-1185">Reference proteome</keyword>
<feature type="compositionally biased region" description="Acidic residues" evidence="1">
    <location>
        <begin position="103"/>
        <end position="113"/>
    </location>
</feature>
<feature type="compositionally biased region" description="Acidic residues" evidence="1">
    <location>
        <begin position="65"/>
        <end position="75"/>
    </location>
</feature>
<reference evidence="2" key="1">
    <citation type="submission" date="2021-06" db="EMBL/GenBank/DDBJ databases">
        <authorList>
            <person name="Hodson N. C."/>
            <person name="Mongue J. A."/>
            <person name="Jaron S. K."/>
        </authorList>
    </citation>
    <scope>NUCLEOTIDE SEQUENCE</scope>
</reference>
<comment type="caution">
    <text evidence="2">The sequence shown here is derived from an EMBL/GenBank/DDBJ whole genome shotgun (WGS) entry which is preliminary data.</text>
</comment>
<dbReference type="Proteomes" id="UP000708208">
    <property type="component" value="Unassembled WGS sequence"/>
</dbReference>
<evidence type="ECO:0000313" key="2">
    <source>
        <dbReference type="EMBL" id="CAG7819968.1"/>
    </source>
</evidence>
<proteinExistence type="predicted"/>
<organism evidence="2 3">
    <name type="scientific">Allacma fusca</name>
    <dbReference type="NCBI Taxonomy" id="39272"/>
    <lineage>
        <taxon>Eukaryota</taxon>
        <taxon>Metazoa</taxon>
        <taxon>Ecdysozoa</taxon>
        <taxon>Arthropoda</taxon>
        <taxon>Hexapoda</taxon>
        <taxon>Collembola</taxon>
        <taxon>Symphypleona</taxon>
        <taxon>Sminthuridae</taxon>
        <taxon>Allacma</taxon>
    </lineage>
</organism>